<gene>
    <name evidence="2" type="ORF">GCM10011312_07320</name>
</gene>
<dbReference type="Proteomes" id="UP000652231">
    <property type="component" value="Unassembled WGS sequence"/>
</dbReference>
<dbReference type="InterPro" id="IPR027843">
    <property type="entry name" value="DUF4440"/>
</dbReference>
<accession>A0A8J2V9D1</accession>
<organism evidence="2 3">
    <name type="scientific">Planktosalinus lacus</name>
    <dbReference type="NCBI Taxonomy" id="1526573"/>
    <lineage>
        <taxon>Bacteria</taxon>
        <taxon>Pseudomonadati</taxon>
        <taxon>Bacteroidota</taxon>
        <taxon>Flavobacteriia</taxon>
        <taxon>Flavobacteriales</taxon>
        <taxon>Flavobacteriaceae</taxon>
        <taxon>Planktosalinus</taxon>
    </lineage>
</organism>
<reference evidence="2" key="1">
    <citation type="journal article" date="2014" name="Int. J. Syst. Evol. Microbiol.">
        <title>Complete genome sequence of Corynebacterium casei LMG S-19264T (=DSM 44701T), isolated from a smear-ripened cheese.</title>
        <authorList>
            <consortium name="US DOE Joint Genome Institute (JGI-PGF)"/>
            <person name="Walter F."/>
            <person name="Albersmeier A."/>
            <person name="Kalinowski J."/>
            <person name="Ruckert C."/>
        </authorList>
    </citation>
    <scope>NUCLEOTIDE SEQUENCE</scope>
    <source>
        <strain evidence="2">CGMCC 1.12924</strain>
    </source>
</reference>
<comment type="caution">
    <text evidence="2">The sequence shown here is derived from an EMBL/GenBank/DDBJ whole genome shotgun (WGS) entry which is preliminary data.</text>
</comment>
<evidence type="ECO:0000313" key="2">
    <source>
        <dbReference type="EMBL" id="GGD85824.1"/>
    </source>
</evidence>
<name>A0A8J2V9D1_9FLAO</name>
<dbReference type="SUPFAM" id="SSF54427">
    <property type="entry name" value="NTF2-like"/>
    <property type="match status" value="1"/>
</dbReference>
<evidence type="ECO:0000259" key="1">
    <source>
        <dbReference type="Pfam" id="PF14534"/>
    </source>
</evidence>
<dbReference type="Gene3D" id="3.10.450.50">
    <property type="match status" value="1"/>
</dbReference>
<protein>
    <recommendedName>
        <fullName evidence="1">DUF4440 domain-containing protein</fullName>
    </recommendedName>
</protein>
<sequence length="159" mass="18168">MTKPYSMGIWNNKIMKSLKFTILMLFISFNIGFAQKESNDILKQEVLNAQSSRISAMIDADIDKLNELLNDDLTYAHTTGWTETKTGYLETIKSGRINYISFIPKDVEIRIYGETAVLTGKVEVNLGRTDFTIRFLEVQCKVDGTWKLTAWQSVLNKVD</sequence>
<dbReference type="AlphaFoldDB" id="A0A8J2V9D1"/>
<dbReference type="EMBL" id="BMGK01000002">
    <property type="protein sequence ID" value="GGD85824.1"/>
    <property type="molecule type" value="Genomic_DNA"/>
</dbReference>
<keyword evidence="3" id="KW-1185">Reference proteome</keyword>
<dbReference type="Pfam" id="PF14534">
    <property type="entry name" value="DUF4440"/>
    <property type="match status" value="1"/>
</dbReference>
<dbReference type="InterPro" id="IPR032710">
    <property type="entry name" value="NTF2-like_dom_sf"/>
</dbReference>
<feature type="domain" description="DUF4440" evidence="1">
    <location>
        <begin position="54"/>
        <end position="148"/>
    </location>
</feature>
<evidence type="ECO:0000313" key="3">
    <source>
        <dbReference type="Proteomes" id="UP000652231"/>
    </source>
</evidence>
<reference evidence="2" key="2">
    <citation type="submission" date="2020-09" db="EMBL/GenBank/DDBJ databases">
        <authorList>
            <person name="Sun Q."/>
            <person name="Zhou Y."/>
        </authorList>
    </citation>
    <scope>NUCLEOTIDE SEQUENCE</scope>
    <source>
        <strain evidence="2">CGMCC 1.12924</strain>
    </source>
</reference>
<proteinExistence type="predicted"/>